<keyword evidence="2" id="KW-0378">Hydrolase</keyword>
<accession>B8GSV4</accession>
<reference evidence="4 5" key="1">
    <citation type="journal article" date="2011" name="Stand. Genomic Sci.">
        <title>Complete genome sequence of 'Thioalkalivibrio sulfidophilus' HL-EbGr7.</title>
        <authorList>
            <person name="Muyzer G."/>
            <person name="Sorokin D.Y."/>
            <person name="Mavromatis K."/>
            <person name="Lapidus A."/>
            <person name="Clum A."/>
            <person name="Ivanova N."/>
            <person name="Pati A."/>
            <person name="d'Haeseleer P."/>
            <person name="Woyke T."/>
            <person name="Kyrpides N.C."/>
        </authorList>
    </citation>
    <scope>NUCLEOTIDE SEQUENCE [LARGE SCALE GENOMIC DNA]</scope>
    <source>
        <strain evidence="4 5">HL-EbGR7</strain>
    </source>
</reference>
<dbReference type="Gene3D" id="3.40.50.1820">
    <property type="entry name" value="alpha/beta hydrolase"/>
    <property type="match status" value="1"/>
</dbReference>
<evidence type="ECO:0000256" key="1">
    <source>
        <dbReference type="ARBA" id="ARBA00006499"/>
    </source>
</evidence>
<comment type="similarity">
    <text evidence="1">Belongs to the AB hydrolase superfamily. AB hydrolase 2 family.</text>
</comment>
<dbReference type="GO" id="GO:0016787">
    <property type="term" value="F:hydrolase activity"/>
    <property type="evidence" value="ECO:0007669"/>
    <property type="project" value="UniProtKB-KW"/>
</dbReference>
<proteinExistence type="inferred from homology"/>
<dbReference type="PANTHER" id="PTHR10655">
    <property type="entry name" value="LYSOPHOSPHOLIPASE-RELATED"/>
    <property type="match status" value="1"/>
</dbReference>
<evidence type="ECO:0000259" key="3">
    <source>
        <dbReference type="Pfam" id="PF02230"/>
    </source>
</evidence>
<dbReference type="EMBL" id="CP001339">
    <property type="protein sequence ID" value="ACL71139.1"/>
    <property type="molecule type" value="Genomic_DNA"/>
</dbReference>
<dbReference type="SUPFAM" id="SSF53474">
    <property type="entry name" value="alpha/beta-Hydrolases"/>
    <property type="match status" value="1"/>
</dbReference>
<dbReference type="KEGG" id="tgr:Tgr7_0035"/>
<gene>
    <name evidence="4" type="ordered locus">Tgr7_0035</name>
</gene>
<feature type="domain" description="Phospholipase/carboxylesterase/thioesterase" evidence="3">
    <location>
        <begin position="18"/>
        <end position="212"/>
    </location>
</feature>
<dbReference type="HOGENOM" id="CLU_049413_3_2_6"/>
<dbReference type="InterPro" id="IPR003140">
    <property type="entry name" value="PLipase/COase/thioEstase"/>
</dbReference>
<evidence type="ECO:0000313" key="4">
    <source>
        <dbReference type="EMBL" id="ACL71139.1"/>
    </source>
</evidence>
<dbReference type="Pfam" id="PF02230">
    <property type="entry name" value="Abhydrolase_2"/>
    <property type="match status" value="1"/>
</dbReference>
<evidence type="ECO:0000313" key="5">
    <source>
        <dbReference type="Proteomes" id="UP000002383"/>
    </source>
</evidence>
<dbReference type="InterPro" id="IPR050565">
    <property type="entry name" value="LYPA1-2/EST-like"/>
</dbReference>
<evidence type="ECO:0000256" key="2">
    <source>
        <dbReference type="ARBA" id="ARBA00022801"/>
    </source>
</evidence>
<organism evidence="4 5">
    <name type="scientific">Thioalkalivibrio sulfidiphilus (strain HL-EbGR7)</name>
    <dbReference type="NCBI Taxonomy" id="396588"/>
    <lineage>
        <taxon>Bacteria</taxon>
        <taxon>Pseudomonadati</taxon>
        <taxon>Pseudomonadota</taxon>
        <taxon>Gammaproteobacteria</taxon>
        <taxon>Chromatiales</taxon>
        <taxon>Ectothiorhodospiraceae</taxon>
        <taxon>Thioalkalivibrio</taxon>
    </lineage>
</organism>
<keyword evidence="5" id="KW-1185">Reference proteome</keyword>
<dbReference type="Proteomes" id="UP000002383">
    <property type="component" value="Chromosome"/>
</dbReference>
<protein>
    <submittedName>
        <fullName evidence="4">Carboxylesterase</fullName>
    </submittedName>
</protein>
<dbReference type="PANTHER" id="PTHR10655:SF17">
    <property type="entry name" value="LYSOPHOSPHOLIPASE-LIKE PROTEIN 1"/>
    <property type="match status" value="1"/>
</dbReference>
<dbReference type="AlphaFoldDB" id="B8GSV4"/>
<sequence>MDSPPRLETLQIDTGPEPRTAILWLHGLGADGYDFEPLVPVLRIPQATPVRFVFPHAPVRPVTINGGMAMRAWYDLLSLSPLRESGPDLRESIAAIEALGRHLRASCPRLLLGGFSQGGAVALATALCTELRPEGVFALSTYLPNLTHAGLEPLAGPRTSAIYQAHGQADPIIPLTAARAATQSLEDLGLSVESHEYPMAHQVCEAEISDLRAWFLARLAD</sequence>
<name>B8GSV4_THISH</name>
<dbReference type="RefSeq" id="WP_012636628.1">
    <property type="nucleotide sequence ID" value="NC_011901.1"/>
</dbReference>
<dbReference type="STRING" id="396588.Tgr7_0035"/>
<dbReference type="eggNOG" id="COG0400">
    <property type="taxonomic scope" value="Bacteria"/>
</dbReference>
<dbReference type="OrthoDB" id="9801763at2"/>
<dbReference type="InterPro" id="IPR029058">
    <property type="entry name" value="AB_hydrolase_fold"/>
</dbReference>